<proteinExistence type="predicted"/>
<reference evidence="2 3" key="1">
    <citation type="submission" date="2017-01" db="EMBL/GenBank/DDBJ databases">
        <authorList>
            <person name="Mah S.A."/>
            <person name="Swanson W.J."/>
            <person name="Moy G.W."/>
            <person name="Vacquier V.D."/>
        </authorList>
    </citation>
    <scope>NUCLEOTIDE SEQUENCE [LARGE SCALE GENOMIC DNA]</scope>
    <source>
        <strain evidence="2 3">DSM 16927</strain>
    </source>
</reference>
<dbReference type="EMBL" id="CP033927">
    <property type="protein sequence ID" value="AZB02410.1"/>
    <property type="molecule type" value="Genomic_DNA"/>
</dbReference>
<evidence type="ECO:0000313" key="4">
    <source>
        <dbReference type="Proteomes" id="UP000279541"/>
    </source>
</evidence>
<reference evidence="1 4" key="2">
    <citation type="submission" date="2018-11" db="EMBL/GenBank/DDBJ databases">
        <title>Proposal to divide the Flavobacteriaceae and reorganize its genera based on Amino Acid Identity values calculated from whole genome sequences.</title>
        <authorList>
            <person name="Nicholson A.C."/>
            <person name="Gulvik C.A."/>
            <person name="Whitney A.M."/>
            <person name="Humrighouse B.W."/>
            <person name="Bell M."/>
            <person name="Holmes B."/>
            <person name="Steigerwalt A.G."/>
            <person name="Villarma A."/>
            <person name="Sheth M."/>
            <person name="Batra D."/>
            <person name="Pryor J."/>
            <person name="Bernardet J.-F."/>
            <person name="Hugo C."/>
            <person name="Kampfer P."/>
            <person name="Newman J."/>
            <person name="McQuiston J.R."/>
        </authorList>
    </citation>
    <scope>NUCLEOTIDE SEQUENCE [LARGE SCALE GENOMIC DNA]</scope>
    <source>
        <strain evidence="1 4">DSM 16927</strain>
        <plasmid evidence="1 4">unnamed</plasmid>
    </source>
</reference>
<evidence type="ECO:0000313" key="2">
    <source>
        <dbReference type="EMBL" id="SIS60787.1"/>
    </source>
</evidence>
<evidence type="ECO:0008006" key="5">
    <source>
        <dbReference type="Google" id="ProtNLM"/>
    </source>
</evidence>
<evidence type="ECO:0000313" key="1">
    <source>
        <dbReference type="EMBL" id="AZB02410.1"/>
    </source>
</evidence>
<geneLocation type="plasmid" evidence="1 4">
    <name>unnamed</name>
</geneLocation>
<evidence type="ECO:0000313" key="3">
    <source>
        <dbReference type="Proteomes" id="UP000186106"/>
    </source>
</evidence>
<accession>A0A1N7KGV7</accession>
<dbReference type="STRING" id="112234.SAMN05421768_11225"/>
<keyword evidence="1" id="KW-0614">Plasmid</keyword>
<dbReference type="KEGG" id="cjt:EG359_22390"/>
<keyword evidence="4" id="KW-1185">Reference proteome</keyword>
<dbReference type="AlphaFoldDB" id="A0A1N7KGV7"/>
<dbReference type="Proteomes" id="UP000186106">
    <property type="component" value="Unassembled WGS sequence"/>
</dbReference>
<dbReference type="RefSeq" id="WP_076357557.1">
    <property type="nucleotide sequence ID" value="NZ_CP033927.1"/>
</dbReference>
<sequence length="382" mass="44973">MTAFTTNMVRVDKNISYHYLHFKKYSLDDGKLMFLLLVYLAHQHQHDLFGNGVLDPVKFCKEFNLQPQHVIWTKHKNPRQLRENSIEELEAAEIPVFESVFENSLYCLFTDIFHFPKEKGKFYYTKIAKYKKGEGVDSIQFITSLNIRTVKVGKTFKKVYDYELSEKFIANLSFLFFDVNINSLKISTRKNNDGLYFKIKDTINQMVGNNKSIKELDFDEIKTILGIDSNEASYIKKKIKKAFSELLELPDLKNKGVSFSWFTLPNHKFEYGIKFHLETGANEPLNKVEREKAWKEVKQGLLRNLLLAAYKRRYPEAVFLPLAELKHNYSEWLKDSKRDSDSKRTTYIDFHKSTATPDLAKKMEWMATSFPEELSKEYEKYV</sequence>
<protein>
    <recommendedName>
        <fullName evidence="5">Replication initiation protein</fullName>
    </recommendedName>
</protein>
<dbReference type="EMBL" id="FTNZ01000012">
    <property type="protein sequence ID" value="SIS60787.1"/>
    <property type="molecule type" value="Genomic_DNA"/>
</dbReference>
<gene>
    <name evidence="1" type="ORF">EG359_22390</name>
    <name evidence="2" type="ORF">SAMN05421768_11225</name>
</gene>
<dbReference type="Proteomes" id="UP000279541">
    <property type="component" value="Plasmid unnamed"/>
</dbReference>
<organism evidence="2 3">
    <name type="scientific">Chryseobacterium joostei</name>
    <dbReference type="NCBI Taxonomy" id="112234"/>
    <lineage>
        <taxon>Bacteria</taxon>
        <taxon>Pseudomonadati</taxon>
        <taxon>Bacteroidota</taxon>
        <taxon>Flavobacteriia</taxon>
        <taxon>Flavobacteriales</taxon>
        <taxon>Weeksellaceae</taxon>
        <taxon>Chryseobacterium group</taxon>
        <taxon>Chryseobacterium</taxon>
    </lineage>
</organism>
<name>A0A1N7KGV7_9FLAO</name>